<organism evidence="7 8">
    <name type="scientific">Vibrio ishigakensis</name>
    <dbReference type="NCBI Taxonomy" id="1481914"/>
    <lineage>
        <taxon>Bacteria</taxon>
        <taxon>Pseudomonadati</taxon>
        <taxon>Pseudomonadota</taxon>
        <taxon>Gammaproteobacteria</taxon>
        <taxon>Vibrionales</taxon>
        <taxon>Vibrionaceae</taxon>
        <taxon>Vibrio</taxon>
    </lineage>
</organism>
<proteinExistence type="predicted"/>
<evidence type="ECO:0000313" key="8">
    <source>
        <dbReference type="Proteomes" id="UP000031666"/>
    </source>
</evidence>
<name>A0A0B8QCI2_9VIBR</name>
<dbReference type="InterPro" id="IPR001123">
    <property type="entry name" value="LeuE-type"/>
</dbReference>
<feature type="transmembrane region" description="Helical" evidence="6">
    <location>
        <begin position="71"/>
        <end position="94"/>
    </location>
</feature>
<dbReference type="PANTHER" id="PTHR30086:SF20">
    <property type="entry name" value="ARGININE EXPORTER PROTEIN ARGO-RELATED"/>
    <property type="match status" value="1"/>
</dbReference>
<evidence type="ECO:0000256" key="2">
    <source>
        <dbReference type="ARBA" id="ARBA00022475"/>
    </source>
</evidence>
<evidence type="ECO:0000256" key="5">
    <source>
        <dbReference type="ARBA" id="ARBA00023136"/>
    </source>
</evidence>
<evidence type="ECO:0000256" key="6">
    <source>
        <dbReference type="SAM" id="Phobius"/>
    </source>
</evidence>
<dbReference type="Pfam" id="PF01810">
    <property type="entry name" value="LysE"/>
    <property type="match status" value="1"/>
</dbReference>
<keyword evidence="5 6" id="KW-0472">Membrane</keyword>
<keyword evidence="4 6" id="KW-1133">Transmembrane helix</keyword>
<feature type="transmembrane region" description="Helical" evidence="6">
    <location>
        <begin position="137"/>
        <end position="166"/>
    </location>
</feature>
<keyword evidence="3 6" id="KW-0812">Transmembrane</keyword>
<comment type="caution">
    <text evidence="7">The sequence shown here is derived from an EMBL/GenBank/DDBJ whole genome shotgun (WGS) entry which is preliminary data.</text>
</comment>
<dbReference type="AlphaFoldDB" id="A0A0B8QCI2"/>
<evidence type="ECO:0000256" key="3">
    <source>
        <dbReference type="ARBA" id="ARBA00022692"/>
    </source>
</evidence>
<dbReference type="GO" id="GO:0015171">
    <property type="term" value="F:amino acid transmembrane transporter activity"/>
    <property type="evidence" value="ECO:0007669"/>
    <property type="project" value="TreeGrafter"/>
</dbReference>
<dbReference type="GO" id="GO:0033228">
    <property type="term" value="P:cysteine export across plasma membrane"/>
    <property type="evidence" value="ECO:0007669"/>
    <property type="project" value="TreeGrafter"/>
</dbReference>
<evidence type="ECO:0000313" key="7">
    <source>
        <dbReference type="EMBL" id="GAM74657.1"/>
    </source>
</evidence>
<gene>
    <name evidence="7" type="ORF">JCM19241_1000</name>
</gene>
<keyword evidence="2" id="KW-1003">Cell membrane</keyword>
<dbReference type="PANTHER" id="PTHR30086">
    <property type="entry name" value="ARGININE EXPORTER PROTEIN ARGO"/>
    <property type="match status" value="1"/>
</dbReference>
<reference evidence="7 8" key="1">
    <citation type="submission" date="2015-01" db="EMBL/GenBank/DDBJ databases">
        <title>Vibrio sp. C94 JCM 19241 whole genome shotgun sequence.</title>
        <authorList>
            <person name="Sawabe T."/>
            <person name="Meirelles P."/>
            <person name="Feng G."/>
            <person name="Sayaka M."/>
            <person name="Hattori M."/>
            <person name="Ohkuma M."/>
        </authorList>
    </citation>
    <scope>NUCLEOTIDE SEQUENCE [LARGE SCALE GENOMIC DNA]</scope>
    <source>
        <strain evidence="8">JCM 19241</strain>
    </source>
</reference>
<reference evidence="7 8" key="2">
    <citation type="submission" date="2015-01" db="EMBL/GenBank/DDBJ databases">
        <authorList>
            <consortium name="NBRP consortium"/>
            <person name="Sawabe T."/>
            <person name="Meirelles P."/>
            <person name="Feng G."/>
            <person name="Sayaka M."/>
            <person name="Hattori M."/>
            <person name="Ohkuma M."/>
        </authorList>
    </citation>
    <scope>NUCLEOTIDE SEQUENCE [LARGE SCALE GENOMIC DNA]</scope>
    <source>
        <strain evidence="8">JCM 19241</strain>
    </source>
</reference>
<accession>A0A0B8QCI2</accession>
<dbReference type="EMBL" id="BBSC01000003">
    <property type="protein sequence ID" value="GAM74657.1"/>
    <property type="molecule type" value="Genomic_DNA"/>
</dbReference>
<dbReference type="Proteomes" id="UP000031666">
    <property type="component" value="Unassembled WGS sequence"/>
</dbReference>
<dbReference type="STRING" id="1481914.JCM19241_1000"/>
<comment type="subcellular location">
    <subcellularLocation>
        <location evidence="1">Cell membrane</location>
        <topology evidence="1">Multi-pass membrane protein</topology>
    </subcellularLocation>
</comment>
<sequence length="199" mass="20849">MSFELAIAFILFSISISITPGAGNIALLGISSRHGFNAGIPFVLGNALGIIVIMVAASAGLVSVLNLYPELYFAMKLAGVGYLLYMAWGIATATMDGDIESNHSGVVSGVLIQLLNPKGWVASLTVFTQFINPANDYVSQVATIISVMVGIGVLCMLVWAYFGTMLQKLLQSPKQMRVINGCLGGSLAIVAVMMLGQAG</sequence>
<dbReference type="GO" id="GO:0005886">
    <property type="term" value="C:plasma membrane"/>
    <property type="evidence" value="ECO:0007669"/>
    <property type="project" value="UniProtKB-SubCell"/>
</dbReference>
<feature type="transmembrane region" description="Helical" evidence="6">
    <location>
        <begin position="6"/>
        <end position="30"/>
    </location>
</feature>
<feature type="transmembrane region" description="Helical" evidence="6">
    <location>
        <begin position="42"/>
        <end position="65"/>
    </location>
</feature>
<evidence type="ECO:0000256" key="1">
    <source>
        <dbReference type="ARBA" id="ARBA00004651"/>
    </source>
</evidence>
<feature type="transmembrane region" description="Helical" evidence="6">
    <location>
        <begin position="178"/>
        <end position="198"/>
    </location>
</feature>
<evidence type="ECO:0000256" key="4">
    <source>
        <dbReference type="ARBA" id="ARBA00022989"/>
    </source>
</evidence>
<protein>
    <submittedName>
        <fullName evidence="7">Transporter</fullName>
    </submittedName>
</protein>